<keyword evidence="4" id="KW-1185">Reference proteome</keyword>
<dbReference type="STRING" id="701091.M2TUA0"/>
<evidence type="ECO:0000313" key="3">
    <source>
        <dbReference type="EMBL" id="EMD90114.1"/>
    </source>
</evidence>
<accession>M2TUA0</accession>
<proteinExistence type="predicted"/>
<dbReference type="HOGENOM" id="CLU_057721_0_0_1"/>
<dbReference type="AlphaFoldDB" id="M2TUA0"/>
<dbReference type="PANTHER" id="PTHR31996:SF2">
    <property type="entry name" value="COILED-COIL DOMAIN-CONTAINING PROTEIN 115"/>
    <property type="match status" value="1"/>
</dbReference>
<evidence type="ECO:0000313" key="4">
    <source>
        <dbReference type="Proteomes" id="UP000016936"/>
    </source>
</evidence>
<reference evidence="4" key="2">
    <citation type="journal article" date="2013" name="PLoS Genet.">
        <title>Comparative genome structure, secondary metabolite, and effector coding capacity across Cochliobolus pathogens.</title>
        <authorList>
            <person name="Condon B.J."/>
            <person name="Leng Y."/>
            <person name="Wu D."/>
            <person name="Bushley K.E."/>
            <person name="Ohm R.A."/>
            <person name="Otillar R."/>
            <person name="Martin J."/>
            <person name="Schackwitz W."/>
            <person name="Grimwood J."/>
            <person name="MohdZainudin N."/>
            <person name="Xue C."/>
            <person name="Wang R."/>
            <person name="Manning V.A."/>
            <person name="Dhillon B."/>
            <person name="Tu Z.J."/>
            <person name="Steffenson B.J."/>
            <person name="Salamov A."/>
            <person name="Sun H."/>
            <person name="Lowry S."/>
            <person name="LaButti K."/>
            <person name="Han J."/>
            <person name="Copeland A."/>
            <person name="Lindquist E."/>
            <person name="Barry K."/>
            <person name="Schmutz J."/>
            <person name="Baker S.E."/>
            <person name="Ciuffetti L.M."/>
            <person name="Grigoriev I.V."/>
            <person name="Zhong S."/>
            <person name="Turgeon B.G."/>
        </authorList>
    </citation>
    <scope>NUCLEOTIDE SEQUENCE [LARGE SCALE GENOMIC DNA]</scope>
    <source>
        <strain evidence="4">C5 / ATCC 48332 / race O</strain>
    </source>
</reference>
<evidence type="ECO:0000256" key="2">
    <source>
        <dbReference type="SAM" id="MobiDB-lite"/>
    </source>
</evidence>
<dbReference type="Proteomes" id="UP000016936">
    <property type="component" value="Unassembled WGS sequence"/>
</dbReference>
<dbReference type="GO" id="GO:1990871">
    <property type="term" value="C:Vma12-Vma22 assembly complex"/>
    <property type="evidence" value="ECO:0007669"/>
    <property type="project" value="TreeGrafter"/>
</dbReference>
<dbReference type="eggNOG" id="ENOG502SBHH">
    <property type="taxonomic scope" value="Eukaryota"/>
</dbReference>
<dbReference type="InterPro" id="IPR040357">
    <property type="entry name" value="Vma22/CCDC115"/>
</dbReference>
<reference evidence="3 4" key="1">
    <citation type="journal article" date="2012" name="PLoS Pathog.">
        <title>Diverse lifestyles and strategies of plant pathogenesis encoded in the genomes of eighteen Dothideomycetes fungi.</title>
        <authorList>
            <person name="Ohm R.A."/>
            <person name="Feau N."/>
            <person name="Henrissat B."/>
            <person name="Schoch C.L."/>
            <person name="Horwitz B.A."/>
            <person name="Barry K.W."/>
            <person name="Condon B.J."/>
            <person name="Copeland A.C."/>
            <person name="Dhillon B."/>
            <person name="Glaser F."/>
            <person name="Hesse C.N."/>
            <person name="Kosti I."/>
            <person name="LaButti K."/>
            <person name="Lindquist E.A."/>
            <person name="Lucas S."/>
            <person name="Salamov A.A."/>
            <person name="Bradshaw R.E."/>
            <person name="Ciuffetti L."/>
            <person name="Hamelin R.C."/>
            <person name="Kema G.H.J."/>
            <person name="Lawrence C."/>
            <person name="Scott J.A."/>
            <person name="Spatafora J.W."/>
            <person name="Turgeon B.G."/>
            <person name="de Wit P.J.G.M."/>
            <person name="Zhong S."/>
            <person name="Goodwin S.B."/>
            <person name="Grigoriev I.V."/>
        </authorList>
    </citation>
    <scope>NUCLEOTIDE SEQUENCE [LARGE SCALE GENOMIC DNA]</scope>
    <source>
        <strain evidence="4">C5 / ATCC 48332 / race O</strain>
    </source>
</reference>
<organism evidence="3 4">
    <name type="scientific">Cochliobolus heterostrophus (strain C5 / ATCC 48332 / race O)</name>
    <name type="common">Southern corn leaf blight fungus</name>
    <name type="synonym">Bipolaris maydis</name>
    <dbReference type="NCBI Taxonomy" id="701091"/>
    <lineage>
        <taxon>Eukaryota</taxon>
        <taxon>Fungi</taxon>
        <taxon>Dikarya</taxon>
        <taxon>Ascomycota</taxon>
        <taxon>Pezizomycotina</taxon>
        <taxon>Dothideomycetes</taxon>
        <taxon>Pleosporomycetidae</taxon>
        <taxon>Pleosporales</taxon>
        <taxon>Pleosporineae</taxon>
        <taxon>Pleosporaceae</taxon>
        <taxon>Bipolaris</taxon>
    </lineage>
</organism>
<dbReference type="OMA" id="GQDCYDE"/>
<evidence type="ECO:0000256" key="1">
    <source>
        <dbReference type="ARBA" id="ARBA00093634"/>
    </source>
</evidence>
<dbReference type="GO" id="GO:0051082">
    <property type="term" value="F:unfolded protein binding"/>
    <property type="evidence" value="ECO:0007669"/>
    <property type="project" value="TreeGrafter"/>
</dbReference>
<feature type="compositionally biased region" description="Low complexity" evidence="2">
    <location>
        <begin position="153"/>
        <end position="165"/>
    </location>
</feature>
<sequence>MAETQDISVPPVDEVVAKRDKDDLLDHLDDLLERYLHTLHEYQQVMQQLSKQLSNGYMSLAQANFHNSSSAIRYGQDCYDERMQAIRKVHLSEGQTSDVPHFTVYKSDSSDESVDASDDASKKVHVQTSKDDSEHVVAPTAPESKQEEEQEPKTTPNTEESSSTSEEPKEKTKNTKKSNDPLKWFGILVPPALRTAQSAFVNAIETPIPQLATLARDMRMQEIEIGRVRKQIKKL</sequence>
<name>M2TUA0_COCH5</name>
<dbReference type="PANTHER" id="PTHR31996">
    <property type="entry name" value="COILED-COIL DOMAIN-CONTAINING PROTEIN 115"/>
    <property type="match status" value="1"/>
</dbReference>
<dbReference type="Pfam" id="PF21730">
    <property type="entry name" value="Vma22_CCDC115"/>
    <property type="match status" value="1"/>
</dbReference>
<protein>
    <recommendedName>
        <fullName evidence="1">Vacuolar ATPase assembly protein VMA22</fullName>
    </recommendedName>
</protein>
<feature type="region of interest" description="Disordered" evidence="2">
    <location>
        <begin position="100"/>
        <end position="182"/>
    </location>
</feature>
<feature type="compositionally biased region" description="Basic and acidic residues" evidence="2">
    <location>
        <begin position="166"/>
        <end position="180"/>
    </location>
</feature>
<dbReference type="EMBL" id="KB445578">
    <property type="protein sequence ID" value="EMD90114.1"/>
    <property type="molecule type" value="Genomic_DNA"/>
</dbReference>
<dbReference type="GO" id="GO:0070072">
    <property type="term" value="P:vacuolar proton-transporting V-type ATPase complex assembly"/>
    <property type="evidence" value="ECO:0007669"/>
    <property type="project" value="InterPro"/>
</dbReference>
<gene>
    <name evidence="3" type="ORF">COCHEDRAFT_1022189</name>
</gene>
<dbReference type="OrthoDB" id="408631at2759"/>